<gene>
    <name evidence="1" type="ORF">M413DRAFT_30517</name>
</gene>
<keyword evidence="2" id="KW-1185">Reference proteome</keyword>
<evidence type="ECO:0000313" key="2">
    <source>
        <dbReference type="Proteomes" id="UP000053424"/>
    </source>
</evidence>
<reference evidence="2" key="2">
    <citation type="submission" date="2015-01" db="EMBL/GenBank/DDBJ databases">
        <title>Evolutionary Origins and Diversification of the Mycorrhizal Mutualists.</title>
        <authorList>
            <consortium name="DOE Joint Genome Institute"/>
            <consortium name="Mycorrhizal Genomics Consortium"/>
            <person name="Kohler A."/>
            <person name="Kuo A."/>
            <person name="Nagy L.G."/>
            <person name="Floudas D."/>
            <person name="Copeland A."/>
            <person name="Barry K.W."/>
            <person name="Cichocki N."/>
            <person name="Veneault-Fourrey C."/>
            <person name="LaButti K."/>
            <person name="Lindquist E.A."/>
            <person name="Lipzen A."/>
            <person name="Lundell T."/>
            <person name="Morin E."/>
            <person name="Murat C."/>
            <person name="Riley R."/>
            <person name="Ohm R."/>
            <person name="Sun H."/>
            <person name="Tunlid A."/>
            <person name="Henrissat B."/>
            <person name="Grigoriev I.V."/>
            <person name="Hibbett D.S."/>
            <person name="Martin F."/>
        </authorList>
    </citation>
    <scope>NUCLEOTIDE SEQUENCE [LARGE SCALE GENOMIC DNA]</scope>
    <source>
        <strain evidence="2">h7</strain>
    </source>
</reference>
<organism evidence="1 2">
    <name type="scientific">Hebeloma cylindrosporum</name>
    <dbReference type="NCBI Taxonomy" id="76867"/>
    <lineage>
        <taxon>Eukaryota</taxon>
        <taxon>Fungi</taxon>
        <taxon>Dikarya</taxon>
        <taxon>Basidiomycota</taxon>
        <taxon>Agaricomycotina</taxon>
        <taxon>Agaricomycetes</taxon>
        <taxon>Agaricomycetidae</taxon>
        <taxon>Agaricales</taxon>
        <taxon>Agaricineae</taxon>
        <taxon>Hymenogastraceae</taxon>
        <taxon>Hebeloma</taxon>
    </lineage>
</organism>
<protein>
    <recommendedName>
        <fullName evidence="3">F-box domain-containing protein</fullName>
    </recommendedName>
</protein>
<sequence length="443" mass="50334">MAGGVDTNTSVGGDSPINKVPPEILAHIFEAGMVWKQSGFSPENPFFPNCHIYGDAPMIYLRVCRYWREVALSTSSLWTSCSSDQFWGKVAIAPAMKFWLDRSSPTAPLNLQLRFQPNFSPLYANNIFRLLATEAKRWRSMSIELDLSLAQEFVTLLCERIQDLSQLESLEICLQSFPKGIPTTISQRILAQISLLKSLRCFIWVANGHRNRDHAFCRLQVLGVLDEITLSIPSLFDECVGRLSQCVSATKVSIYDRARHYHPFQSKPVLPMTTLPRLTSLTLDRCHDALNVLDFFTLPSLEYLKIRTECEDHAGHNLTILHDFLERSKCALRLLAISGKLTSSFLTDYLLFSPIRSIPEVHITSPLVATVAIKILEMYPDAENIFPPLLCWIPNESLPCSRIGWRNLAIGEKLIYSWTAGKLELTDDKYILDRYIYKYTVHA</sequence>
<evidence type="ECO:0000313" key="1">
    <source>
        <dbReference type="EMBL" id="KIM37845.1"/>
    </source>
</evidence>
<dbReference type="OrthoDB" id="3365698at2759"/>
<dbReference type="EMBL" id="KN831794">
    <property type="protein sequence ID" value="KIM37845.1"/>
    <property type="molecule type" value="Genomic_DNA"/>
</dbReference>
<accession>A0A0C3BMA8</accession>
<proteinExistence type="predicted"/>
<name>A0A0C3BMA8_HEBCY</name>
<evidence type="ECO:0008006" key="3">
    <source>
        <dbReference type="Google" id="ProtNLM"/>
    </source>
</evidence>
<dbReference type="AlphaFoldDB" id="A0A0C3BMA8"/>
<dbReference type="HOGENOM" id="CLU_627078_0_0_1"/>
<reference evidence="1 2" key="1">
    <citation type="submission" date="2014-04" db="EMBL/GenBank/DDBJ databases">
        <authorList>
            <consortium name="DOE Joint Genome Institute"/>
            <person name="Kuo A."/>
            <person name="Gay G."/>
            <person name="Dore J."/>
            <person name="Kohler A."/>
            <person name="Nagy L.G."/>
            <person name="Floudas D."/>
            <person name="Copeland A."/>
            <person name="Barry K.W."/>
            <person name="Cichocki N."/>
            <person name="Veneault-Fourrey C."/>
            <person name="LaButti K."/>
            <person name="Lindquist E.A."/>
            <person name="Lipzen A."/>
            <person name="Lundell T."/>
            <person name="Morin E."/>
            <person name="Murat C."/>
            <person name="Sun H."/>
            <person name="Tunlid A."/>
            <person name="Henrissat B."/>
            <person name="Grigoriev I.V."/>
            <person name="Hibbett D.S."/>
            <person name="Martin F."/>
            <person name="Nordberg H.P."/>
            <person name="Cantor M.N."/>
            <person name="Hua S.X."/>
        </authorList>
    </citation>
    <scope>NUCLEOTIDE SEQUENCE [LARGE SCALE GENOMIC DNA]</scope>
    <source>
        <strain evidence="2">h7</strain>
    </source>
</reference>
<dbReference type="Proteomes" id="UP000053424">
    <property type="component" value="Unassembled WGS sequence"/>
</dbReference>